<dbReference type="AlphaFoldDB" id="A0ABD5QB43"/>
<feature type="region of interest" description="Disordered" evidence="10">
    <location>
        <begin position="1"/>
        <end position="21"/>
    </location>
</feature>
<evidence type="ECO:0000313" key="13">
    <source>
        <dbReference type="Proteomes" id="UP001595925"/>
    </source>
</evidence>
<comment type="caution">
    <text evidence="12">The sequence shown here is derived from an EMBL/GenBank/DDBJ whole genome shotgun (WGS) entry which is preliminary data.</text>
</comment>
<dbReference type="GO" id="GO:0045493">
    <property type="term" value="P:xylan catabolic process"/>
    <property type="evidence" value="ECO:0007669"/>
    <property type="project" value="UniProtKB-KW"/>
</dbReference>
<keyword evidence="8" id="KW-0326">Glycosidase</keyword>
<keyword evidence="7" id="KW-0119">Carbohydrate metabolism</keyword>
<keyword evidence="5" id="KW-0732">Signal</keyword>
<evidence type="ECO:0000256" key="8">
    <source>
        <dbReference type="ARBA" id="ARBA00023295"/>
    </source>
</evidence>
<comment type="similarity">
    <text evidence="2">Belongs to the glycosyl hydrolase 10 (cellulase F) family.</text>
</comment>
<evidence type="ECO:0000256" key="1">
    <source>
        <dbReference type="ARBA" id="ARBA00000681"/>
    </source>
</evidence>
<dbReference type="Pfam" id="PF00331">
    <property type="entry name" value="Glyco_hydro_10"/>
    <property type="match status" value="1"/>
</dbReference>
<feature type="domain" description="GH10" evidence="11">
    <location>
        <begin position="109"/>
        <end position="410"/>
    </location>
</feature>
<feature type="region of interest" description="Disordered" evidence="10">
    <location>
        <begin position="456"/>
        <end position="475"/>
    </location>
</feature>
<dbReference type="PANTHER" id="PTHR31490">
    <property type="entry name" value="GLYCOSYL HYDROLASE"/>
    <property type="match status" value="1"/>
</dbReference>
<organism evidence="12 13">
    <name type="scientific">Saliphagus infecundisoli</name>
    <dbReference type="NCBI Taxonomy" id="1849069"/>
    <lineage>
        <taxon>Archaea</taxon>
        <taxon>Methanobacteriati</taxon>
        <taxon>Methanobacteriota</taxon>
        <taxon>Stenosarchaea group</taxon>
        <taxon>Halobacteria</taxon>
        <taxon>Halobacteriales</taxon>
        <taxon>Natrialbaceae</taxon>
        <taxon>Saliphagus</taxon>
    </lineage>
</organism>
<evidence type="ECO:0000256" key="10">
    <source>
        <dbReference type="SAM" id="MobiDB-lite"/>
    </source>
</evidence>
<dbReference type="InterPro" id="IPR006311">
    <property type="entry name" value="TAT_signal"/>
</dbReference>
<evidence type="ECO:0000313" key="12">
    <source>
        <dbReference type="EMBL" id="MFC4986907.1"/>
    </source>
</evidence>
<dbReference type="EC" id="3.2.1.8" evidence="3"/>
<protein>
    <recommendedName>
        <fullName evidence="3">endo-1,4-beta-xylanase</fullName>
        <ecNumber evidence="3">3.2.1.8</ecNumber>
    </recommendedName>
</protein>
<evidence type="ECO:0000256" key="9">
    <source>
        <dbReference type="ARBA" id="ARBA00023326"/>
    </source>
</evidence>
<accession>A0ABD5QB43</accession>
<dbReference type="GO" id="GO:0031176">
    <property type="term" value="F:endo-1,4-beta-xylanase activity"/>
    <property type="evidence" value="ECO:0007669"/>
    <property type="project" value="UniProtKB-EC"/>
</dbReference>
<dbReference type="Proteomes" id="UP001595925">
    <property type="component" value="Unassembled WGS sequence"/>
</dbReference>
<dbReference type="EMBL" id="JBHSJG010000012">
    <property type="protein sequence ID" value="MFC4986907.1"/>
    <property type="molecule type" value="Genomic_DNA"/>
</dbReference>
<dbReference type="SUPFAM" id="SSF51445">
    <property type="entry name" value="(Trans)glycosidases"/>
    <property type="match status" value="1"/>
</dbReference>
<dbReference type="Gene3D" id="3.20.20.80">
    <property type="entry name" value="Glycosidases"/>
    <property type="match status" value="1"/>
</dbReference>
<feature type="compositionally biased region" description="Polar residues" evidence="10">
    <location>
        <begin position="1"/>
        <end position="13"/>
    </location>
</feature>
<dbReference type="PROSITE" id="PS51760">
    <property type="entry name" value="GH10_2"/>
    <property type="match status" value="1"/>
</dbReference>
<dbReference type="PANTHER" id="PTHR31490:SF88">
    <property type="entry name" value="BETA-XYLANASE"/>
    <property type="match status" value="1"/>
</dbReference>
<keyword evidence="9" id="KW-0624">Polysaccharide degradation</keyword>
<evidence type="ECO:0000256" key="3">
    <source>
        <dbReference type="ARBA" id="ARBA00012590"/>
    </source>
</evidence>
<evidence type="ECO:0000259" key="11">
    <source>
        <dbReference type="PROSITE" id="PS51760"/>
    </source>
</evidence>
<evidence type="ECO:0000256" key="5">
    <source>
        <dbReference type="ARBA" id="ARBA00022729"/>
    </source>
</evidence>
<keyword evidence="4" id="KW-0858">Xylan degradation</keyword>
<keyword evidence="6" id="KW-0378">Hydrolase</keyword>
<dbReference type="InterPro" id="IPR017853">
    <property type="entry name" value="GH"/>
</dbReference>
<dbReference type="InterPro" id="IPR001000">
    <property type="entry name" value="GH10_dom"/>
</dbReference>
<keyword evidence="13" id="KW-1185">Reference proteome</keyword>
<proteinExistence type="inferred from homology"/>
<gene>
    <name evidence="12" type="ORF">ACFPFO_03800</name>
</gene>
<evidence type="ECO:0000256" key="6">
    <source>
        <dbReference type="ARBA" id="ARBA00022801"/>
    </source>
</evidence>
<reference evidence="12 13" key="1">
    <citation type="journal article" date="2019" name="Int. J. Syst. Evol. Microbiol.">
        <title>The Global Catalogue of Microorganisms (GCM) 10K type strain sequencing project: providing services to taxonomists for standard genome sequencing and annotation.</title>
        <authorList>
            <consortium name="The Broad Institute Genomics Platform"/>
            <consortium name="The Broad Institute Genome Sequencing Center for Infectious Disease"/>
            <person name="Wu L."/>
            <person name="Ma J."/>
        </authorList>
    </citation>
    <scope>NUCLEOTIDE SEQUENCE [LARGE SCALE GENOMIC DNA]</scope>
    <source>
        <strain evidence="12 13">CGMCC 1.15824</strain>
    </source>
</reference>
<dbReference type="InterPro" id="IPR044846">
    <property type="entry name" value="GH10"/>
</dbReference>
<comment type="catalytic activity">
    <reaction evidence="1">
        <text>Endohydrolysis of (1-&gt;4)-beta-D-xylosidic linkages in xylans.</text>
        <dbReference type="EC" id="3.2.1.8"/>
    </reaction>
</comment>
<dbReference type="PROSITE" id="PS51318">
    <property type="entry name" value="TAT"/>
    <property type="match status" value="1"/>
</dbReference>
<sequence>MTNNDSGPESGSESQRDTLSIDRRGYLQTLGVLGTLGVGTAAGGMPAAAAQDPVTYDGRSEDAPWREAAHERIEEIRKTDFEVEVRNPGGQPMNDATVDVTMADHAFDFGSAVSVSHILGDSEDDERYRETFLEDFNKAVIENGLKYPSFLGPWGDSKEGAIETLEWLEEHDIPARGHYLLWEEYGTDGGGGMSIDNPDSLSDEELRQLVTERIQNHATDVGDLVTEWDMHNHPIWQPNFRAEDGADLGWDAVLEWWNAGAQATDGELYTNEMGAVAGDFFRDQHYEFVERLLDDGAPVDGVGFMGHVQQPNGNVTPPKELLETYDMYGDLGLPILITEFDIQIESRENEELVEWQTDFLRDFLTASFSHEAVEGVMSWGFWAGDHWRPTGAYYNDDWTVRPHGEKFQELVFEEWWTDERGETGCDGRYTTRGFKGDYQITAEKGELSGETTVSIDDDTETVTVDLTPPGRRGSN</sequence>
<evidence type="ECO:0000256" key="4">
    <source>
        <dbReference type="ARBA" id="ARBA00022651"/>
    </source>
</evidence>
<dbReference type="SMART" id="SM00633">
    <property type="entry name" value="Glyco_10"/>
    <property type="match status" value="1"/>
</dbReference>
<evidence type="ECO:0000256" key="2">
    <source>
        <dbReference type="ARBA" id="ARBA00007495"/>
    </source>
</evidence>
<evidence type="ECO:0000256" key="7">
    <source>
        <dbReference type="ARBA" id="ARBA00023277"/>
    </source>
</evidence>
<dbReference type="RefSeq" id="WP_224829118.1">
    <property type="nucleotide sequence ID" value="NZ_JAIVEF010000015.1"/>
</dbReference>
<name>A0ABD5QB43_9EURY</name>